<dbReference type="Proteomes" id="UP000631312">
    <property type="component" value="Unassembled WGS sequence"/>
</dbReference>
<evidence type="ECO:0000256" key="1">
    <source>
        <dbReference type="SAM" id="MobiDB-lite"/>
    </source>
</evidence>
<protein>
    <submittedName>
        <fullName evidence="2">Uncharacterized protein</fullName>
    </submittedName>
</protein>
<reference evidence="2 3" key="1">
    <citation type="submission" date="2021-01" db="EMBL/GenBank/DDBJ databases">
        <title>Whole genome shotgun sequence of Actinoplanes lobatus NBRC 12513.</title>
        <authorList>
            <person name="Komaki H."/>
            <person name="Tamura T."/>
        </authorList>
    </citation>
    <scope>NUCLEOTIDE SEQUENCE [LARGE SCALE GENOMIC DNA]</scope>
    <source>
        <strain evidence="2 3">NBRC 12513</strain>
    </source>
</reference>
<comment type="caution">
    <text evidence="2">The sequence shown here is derived from an EMBL/GenBank/DDBJ whole genome shotgun (WGS) entry which is preliminary data.</text>
</comment>
<evidence type="ECO:0000313" key="2">
    <source>
        <dbReference type="EMBL" id="GIE37349.1"/>
    </source>
</evidence>
<keyword evidence="3" id="KW-1185">Reference proteome</keyword>
<name>A0ABQ4AA36_9ACTN</name>
<gene>
    <name evidence="2" type="ORF">Alo02nite_02470</name>
</gene>
<organism evidence="2 3">
    <name type="scientific">Actinoplanes lobatus</name>
    <dbReference type="NCBI Taxonomy" id="113568"/>
    <lineage>
        <taxon>Bacteria</taxon>
        <taxon>Bacillati</taxon>
        <taxon>Actinomycetota</taxon>
        <taxon>Actinomycetes</taxon>
        <taxon>Micromonosporales</taxon>
        <taxon>Micromonosporaceae</taxon>
        <taxon>Actinoplanes</taxon>
    </lineage>
</organism>
<evidence type="ECO:0000313" key="3">
    <source>
        <dbReference type="Proteomes" id="UP000631312"/>
    </source>
</evidence>
<feature type="region of interest" description="Disordered" evidence="1">
    <location>
        <begin position="63"/>
        <end position="93"/>
    </location>
</feature>
<proteinExistence type="predicted"/>
<sequence>MTTGSTSRGRAWATDGISDMVSNTPATAAAIILLNLNMGSSHQLYALELLNCRTLCGLDECGGPAQSGGYGRNLYSAPEKGRGDLSPPARNHR</sequence>
<dbReference type="EMBL" id="BOMP01000005">
    <property type="protein sequence ID" value="GIE37349.1"/>
    <property type="molecule type" value="Genomic_DNA"/>
</dbReference>
<accession>A0ABQ4AA36</accession>